<dbReference type="GO" id="GO:0030366">
    <property type="term" value="F:molybdopterin synthase activity"/>
    <property type="evidence" value="ECO:0007669"/>
    <property type="project" value="UniProtKB-EC"/>
</dbReference>
<dbReference type="Proteomes" id="UP001056756">
    <property type="component" value="Chromosome"/>
</dbReference>
<dbReference type="FunFam" id="3.90.1170.40:FF:000003">
    <property type="entry name" value="Molybdopterin converting factor subunit 2"/>
    <property type="match status" value="1"/>
</dbReference>
<evidence type="ECO:0000313" key="13">
    <source>
        <dbReference type="EMBL" id="URN94584.1"/>
    </source>
</evidence>
<organism evidence="13 14">
    <name type="scientific">Candidatus Pristimantibacillus lignocellulolyticus</name>
    <dbReference type="NCBI Taxonomy" id="2994561"/>
    <lineage>
        <taxon>Bacteria</taxon>
        <taxon>Bacillati</taxon>
        <taxon>Bacillota</taxon>
        <taxon>Bacilli</taxon>
        <taxon>Bacillales</taxon>
        <taxon>Paenibacillaceae</taxon>
        <taxon>Candidatus Pristimantibacillus</taxon>
    </lineage>
</organism>
<reference evidence="13" key="1">
    <citation type="submission" date="2022-05" db="EMBL/GenBank/DDBJ databases">
        <title>Novel bacterial taxa in a minimal lignocellulolytic consortium and its capacity to transform plastics disclosed by genome-resolved metagenomics.</title>
        <authorList>
            <person name="Rodriguez C.A.D."/>
            <person name="Diaz-Garcia L."/>
            <person name="Herrera K."/>
            <person name="Tarazona N.A."/>
            <person name="Sproer C."/>
            <person name="Overmann J."/>
            <person name="Jimenez D.J."/>
        </authorList>
    </citation>
    <scope>NUCLEOTIDE SEQUENCE</scope>
    <source>
        <strain evidence="13">MAG5</strain>
    </source>
</reference>
<gene>
    <name evidence="13" type="ORF">NAG76_22670</name>
</gene>
<accession>A0A9J6ZFC9</accession>
<evidence type="ECO:0000256" key="7">
    <source>
        <dbReference type="ARBA" id="ARBA00026066"/>
    </source>
</evidence>
<evidence type="ECO:0000256" key="5">
    <source>
        <dbReference type="ARBA" id="ARBA00022679"/>
    </source>
</evidence>
<protein>
    <recommendedName>
        <fullName evidence="4">Molybdopterin synthase catalytic subunit</fullName>
        <ecNumber evidence="3">2.8.1.12</ecNumber>
    </recommendedName>
    <alternativeName>
        <fullName evidence="10">MPT synthase subunit 2</fullName>
    </alternativeName>
    <alternativeName>
        <fullName evidence="8">Molybdenum cofactor biosynthesis protein E</fullName>
    </alternativeName>
    <alternativeName>
        <fullName evidence="9">Molybdopterin-converting factor large subunit</fullName>
    </alternativeName>
    <alternativeName>
        <fullName evidence="11">Molybdopterin-converting factor subunit 2</fullName>
    </alternativeName>
</protein>
<evidence type="ECO:0000256" key="6">
    <source>
        <dbReference type="ARBA" id="ARBA00023150"/>
    </source>
</evidence>
<evidence type="ECO:0000256" key="1">
    <source>
        <dbReference type="ARBA" id="ARBA00005046"/>
    </source>
</evidence>
<dbReference type="InterPro" id="IPR003749">
    <property type="entry name" value="ThiS/MoaD-like"/>
</dbReference>
<evidence type="ECO:0000256" key="2">
    <source>
        <dbReference type="ARBA" id="ARBA00005426"/>
    </source>
</evidence>
<dbReference type="InterPro" id="IPR016155">
    <property type="entry name" value="Mopterin_synth/thiamin_S_b"/>
</dbReference>
<evidence type="ECO:0000256" key="4">
    <source>
        <dbReference type="ARBA" id="ARBA00013858"/>
    </source>
</evidence>
<evidence type="ECO:0000256" key="11">
    <source>
        <dbReference type="ARBA" id="ARBA00032474"/>
    </source>
</evidence>
<dbReference type="InterPro" id="IPR003448">
    <property type="entry name" value="Mopterin_biosynth_MoaE"/>
</dbReference>
<keyword evidence="6" id="KW-0501">Molybdenum cofactor biosynthesis</keyword>
<comment type="pathway">
    <text evidence="1">Cofactor biosynthesis; molybdopterin biosynthesis.</text>
</comment>
<dbReference type="Pfam" id="PF02597">
    <property type="entry name" value="ThiS"/>
    <property type="match status" value="1"/>
</dbReference>
<evidence type="ECO:0000256" key="12">
    <source>
        <dbReference type="ARBA" id="ARBA00049878"/>
    </source>
</evidence>
<dbReference type="KEGG" id="plig:NAG76_22670"/>
<evidence type="ECO:0000313" key="14">
    <source>
        <dbReference type="Proteomes" id="UP001056756"/>
    </source>
</evidence>
<evidence type="ECO:0000256" key="3">
    <source>
        <dbReference type="ARBA" id="ARBA00011950"/>
    </source>
</evidence>
<dbReference type="SUPFAM" id="SSF54690">
    <property type="entry name" value="Molybdopterin synthase subunit MoaE"/>
    <property type="match status" value="1"/>
</dbReference>
<dbReference type="AlphaFoldDB" id="A0A9J6ZFC9"/>
<dbReference type="Pfam" id="PF02391">
    <property type="entry name" value="MoaE"/>
    <property type="match status" value="1"/>
</dbReference>
<dbReference type="PANTHER" id="PTHR23404">
    <property type="entry name" value="MOLYBDOPTERIN SYNTHASE RELATED"/>
    <property type="match status" value="1"/>
</dbReference>
<dbReference type="InterPro" id="IPR012675">
    <property type="entry name" value="Beta-grasp_dom_sf"/>
</dbReference>
<evidence type="ECO:0000256" key="10">
    <source>
        <dbReference type="ARBA" id="ARBA00030781"/>
    </source>
</evidence>
<dbReference type="Gene3D" id="3.90.1170.40">
    <property type="entry name" value="Molybdopterin biosynthesis MoaE subunit"/>
    <property type="match status" value="1"/>
</dbReference>
<sequence length="246" mass="27584">MTYQWKFKLFAGLTERFGSAVLEVSLEQPSYTTLQLKQQLCEAFPQQAASLANCYIAANMQYCIDEQIINLEQELALLPPVSGGERGDHPEPQVKANLSKFVITNEAINTESVMNKVITPAYGATLLFVGTTREFTGDMRTISLDYECYEPMAIATMQQIGQEIAERWHGADCAITHRIGSVGLAEISVVIAVATAHRDDCYEASRYAIERLKQIVPIWKKEIWEDGSEWKGHQQGPWKPTASLHQ</sequence>
<evidence type="ECO:0000256" key="9">
    <source>
        <dbReference type="ARBA" id="ARBA00030407"/>
    </source>
</evidence>
<dbReference type="CDD" id="cd00754">
    <property type="entry name" value="Ubl_MoaD"/>
    <property type="match status" value="1"/>
</dbReference>
<dbReference type="Gene3D" id="3.10.20.30">
    <property type="match status" value="1"/>
</dbReference>
<keyword evidence="5" id="KW-0808">Transferase</keyword>
<name>A0A9J6ZFC9_9BACL</name>
<comment type="catalytic activity">
    <reaction evidence="12">
        <text>2 [molybdopterin-synthase sulfur-carrier protein]-C-terminal-Gly-aminoethanethioate + cyclic pyranopterin phosphate + H2O = molybdopterin + 2 [molybdopterin-synthase sulfur-carrier protein]-C-terminal Gly-Gly + 2 H(+)</text>
        <dbReference type="Rhea" id="RHEA:26333"/>
        <dbReference type="Rhea" id="RHEA-COMP:12202"/>
        <dbReference type="Rhea" id="RHEA-COMP:19907"/>
        <dbReference type="ChEBI" id="CHEBI:15377"/>
        <dbReference type="ChEBI" id="CHEBI:15378"/>
        <dbReference type="ChEBI" id="CHEBI:58698"/>
        <dbReference type="ChEBI" id="CHEBI:59648"/>
        <dbReference type="ChEBI" id="CHEBI:90778"/>
        <dbReference type="ChEBI" id="CHEBI:232372"/>
        <dbReference type="EC" id="2.8.1.12"/>
    </reaction>
</comment>
<comment type="subunit">
    <text evidence="7">Heterotetramer of 2 MoaD subunits and 2 MoaE subunits. Also stable as homodimer. The enzyme changes between these two forms during catalysis.</text>
</comment>
<proteinExistence type="inferred from homology"/>
<comment type="similarity">
    <text evidence="2">Belongs to the MoaE family.</text>
</comment>
<dbReference type="GO" id="GO:0006777">
    <property type="term" value="P:Mo-molybdopterin cofactor biosynthetic process"/>
    <property type="evidence" value="ECO:0007669"/>
    <property type="project" value="UniProtKB-KW"/>
</dbReference>
<dbReference type="CDD" id="cd00756">
    <property type="entry name" value="MoaE"/>
    <property type="match status" value="1"/>
</dbReference>
<dbReference type="InterPro" id="IPR036563">
    <property type="entry name" value="MoaE_sf"/>
</dbReference>
<dbReference type="SUPFAM" id="SSF54285">
    <property type="entry name" value="MoaD/ThiS"/>
    <property type="match status" value="1"/>
</dbReference>
<evidence type="ECO:0000256" key="8">
    <source>
        <dbReference type="ARBA" id="ARBA00029745"/>
    </source>
</evidence>
<dbReference type="EMBL" id="CP097899">
    <property type="protein sequence ID" value="URN94584.1"/>
    <property type="molecule type" value="Genomic_DNA"/>
</dbReference>
<dbReference type="EC" id="2.8.1.12" evidence="3"/>